<dbReference type="RefSeq" id="YP_009665627.1">
    <property type="nucleotide sequence ID" value="NC_043252.1"/>
</dbReference>
<dbReference type="GeneID" id="41332204"/>
<dbReference type="KEGG" id="vg:41332204"/>
<reference evidence="1" key="2">
    <citation type="submission" date="2003-01" db="EMBL/GenBank/DDBJ databases">
        <title>Partial Nucleotide Sequence of the Feldmannia irregularis Virus FirrV-1 Genome: On the Evolution of Large Phaeoviral Genomes.</title>
        <authorList>
            <person name="Delaroque N."/>
            <person name="Knippers R."/>
            <person name="Mueller D.G."/>
            <person name="Boland W."/>
        </authorList>
    </citation>
    <scope>NUCLEOTIDE SEQUENCE</scope>
    <source>
        <strain evidence="1">FirrV-1</strain>
    </source>
</reference>
<protein>
    <submittedName>
        <fullName evidence="1">FirrV-1-B14</fullName>
    </submittedName>
</protein>
<dbReference type="EMBL" id="AY225134">
    <property type="protein sequence ID" value="AAR26889.1"/>
    <property type="molecule type" value="Genomic_DNA"/>
</dbReference>
<organism evidence="1">
    <name type="scientific">Feldmannia irregularis virus a</name>
    <dbReference type="NCBI Taxonomy" id="231992"/>
    <lineage>
        <taxon>Viruses</taxon>
        <taxon>Varidnaviria</taxon>
        <taxon>Bamfordvirae</taxon>
        <taxon>Nucleocytoviricota</taxon>
        <taxon>Megaviricetes</taxon>
        <taxon>Algavirales</taxon>
        <taxon>Phycodnaviridae</taxon>
        <taxon>Phaeovirus</taxon>
        <taxon>Phaeovirus irregularis</taxon>
    </lineage>
</organism>
<sequence length="241" mass="27630">MEFLIKWQKQPRQQALEFHKMTGWPTSANVCCHNCCHPFDGVPVPLPYSYDERRRVYLCKGNFCSWQCVKAYNIQDTLVTGKGDRNMYIALLAYKTWYKLTAHTRLATNDGYQALKGYAYTSIQPAQSRENLQMFGGPLSIQEYRRGFFGIMPPDEAFLHPPYVSIRQREKTRDGITPFSLCSASTSPFSRSNGIGTKPREATAGQKENMGMMKRRQKNTDTNTLMSSMGVIVEKKKKEHL</sequence>
<name>Q6XM22_9PHYC</name>
<evidence type="ECO:0000313" key="1">
    <source>
        <dbReference type="EMBL" id="AAR26889.1"/>
    </source>
</evidence>
<reference evidence="1" key="1">
    <citation type="journal article" date="2003" name="J. Mol. Evol.">
        <title>Comparisons of two large phaeoviral genomes and evolutionary implications.</title>
        <authorList>
            <person name="Delaroque N."/>
            <person name="Boland W."/>
            <person name="Muller D.G."/>
            <person name="Knippers R."/>
        </authorList>
    </citation>
    <scope>NUCLEOTIDE SEQUENCE</scope>
    <source>
        <strain evidence="1">FirrV-1</strain>
    </source>
</reference>
<proteinExistence type="predicted"/>
<accession>Q6XM22</accession>